<evidence type="ECO:0000313" key="3">
    <source>
        <dbReference type="Proteomes" id="UP000823617"/>
    </source>
</evidence>
<dbReference type="Gene3D" id="3.10.129.10">
    <property type="entry name" value="Hotdog Thioesterase"/>
    <property type="match status" value="1"/>
</dbReference>
<dbReference type="GO" id="GO:0016790">
    <property type="term" value="F:thiolester hydrolase activity"/>
    <property type="evidence" value="ECO:0007669"/>
    <property type="project" value="UniProtKB-ARBA"/>
</dbReference>
<dbReference type="SUPFAM" id="SSF54637">
    <property type="entry name" value="Thioesterase/thiol ester dehydrase-isomerase"/>
    <property type="match status" value="1"/>
</dbReference>
<proteinExistence type="predicted"/>
<gene>
    <name evidence="2" type="ORF">IAC08_08430</name>
</gene>
<protein>
    <submittedName>
        <fullName evidence="2">PaaI family thioesterase</fullName>
    </submittedName>
</protein>
<name>A0A9D9N107_9BACT</name>
<dbReference type="InterPro" id="IPR006683">
    <property type="entry name" value="Thioestr_dom"/>
</dbReference>
<dbReference type="Pfam" id="PF03061">
    <property type="entry name" value="4HBT"/>
    <property type="match status" value="1"/>
</dbReference>
<dbReference type="InterPro" id="IPR052061">
    <property type="entry name" value="PTE-AB_protein"/>
</dbReference>
<dbReference type="InterPro" id="IPR029069">
    <property type="entry name" value="HotDog_dom_sf"/>
</dbReference>
<dbReference type="Proteomes" id="UP000823617">
    <property type="component" value="Unassembled WGS sequence"/>
</dbReference>
<comment type="caution">
    <text evidence="2">The sequence shown here is derived from an EMBL/GenBank/DDBJ whole genome shotgun (WGS) entry which is preliminary data.</text>
</comment>
<accession>A0A9D9N107</accession>
<reference evidence="2" key="2">
    <citation type="journal article" date="2021" name="PeerJ">
        <title>Extensive microbial diversity within the chicken gut microbiome revealed by metagenomics and culture.</title>
        <authorList>
            <person name="Gilroy R."/>
            <person name="Ravi A."/>
            <person name="Getino M."/>
            <person name="Pursley I."/>
            <person name="Horton D.L."/>
            <person name="Alikhan N.F."/>
            <person name="Baker D."/>
            <person name="Gharbi K."/>
            <person name="Hall N."/>
            <person name="Watson M."/>
            <person name="Adriaenssens E.M."/>
            <person name="Foster-Nyarko E."/>
            <person name="Jarju S."/>
            <person name="Secka A."/>
            <person name="Antonio M."/>
            <person name="Oren A."/>
            <person name="Chaudhuri R.R."/>
            <person name="La Ragione R."/>
            <person name="Hildebrand F."/>
            <person name="Pallen M.J."/>
        </authorList>
    </citation>
    <scope>NUCLEOTIDE SEQUENCE</scope>
    <source>
        <strain evidence="2">B1-3475</strain>
    </source>
</reference>
<dbReference type="CDD" id="cd03443">
    <property type="entry name" value="PaaI_thioesterase"/>
    <property type="match status" value="1"/>
</dbReference>
<evidence type="ECO:0000313" key="2">
    <source>
        <dbReference type="EMBL" id="MBO8456407.1"/>
    </source>
</evidence>
<dbReference type="EMBL" id="JADIMK010000089">
    <property type="protein sequence ID" value="MBO8456407.1"/>
    <property type="molecule type" value="Genomic_DNA"/>
</dbReference>
<feature type="domain" description="Thioesterase" evidence="1">
    <location>
        <begin position="56"/>
        <end position="128"/>
    </location>
</feature>
<sequence length="158" mass="17972">MKKIINPWLGLVDDGYNCFGCAPCNKLGLKMEFYEDGDEIVSFWNASDDYQGWLHTLHGGIQASLMDEIAAWVMARKLQCAGMTTNLNIRYRHPVPTGPDVTLEIRAHVKELKRNFAIIDARILHEGTECSTAEMTYYCFSKEKSASDFYFKGCEVED</sequence>
<dbReference type="AlphaFoldDB" id="A0A9D9N107"/>
<evidence type="ECO:0000259" key="1">
    <source>
        <dbReference type="Pfam" id="PF03061"/>
    </source>
</evidence>
<organism evidence="2 3">
    <name type="scientific">Candidatus Cryptobacteroides intestinigallinarum</name>
    <dbReference type="NCBI Taxonomy" id="2840767"/>
    <lineage>
        <taxon>Bacteria</taxon>
        <taxon>Pseudomonadati</taxon>
        <taxon>Bacteroidota</taxon>
        <taxon>Bacteroidia</taxon>
        <taxon>Bacteroidales</taxon>
        <taxon>Candidatus Cryptobacteroides</taxon>
    </lineage>
</organism>
<dbReference type="PANTHER" id="PTHR47260">
    <property type="entry name" value="UPF0644 PROTEIN PB2B4.06"/>
    <property type="match status" value="1"/>
</dbReference>
<reference evidence="2" key="1">
    <citation type="submission" date="2020-10" db="EMBL/GenBank/DDBJ databases">
        <authorList>
            <person name="Gilroy R."/>
        </authorList>
    </citation>
    <scope>NUCLEOTIDE SEQUENCE</scope>
    <source>
        <strain evidence="2">B1-3475</strain>
    </source>
</reference>
<dbReference type="PANTHER" id="PTHR47260:SF1">
    <property type="entry name" value="UPF0644 PROTEIN PB2B4.06"/>
    <property type="match status" value="1"/>
</dbReference>